<dbReference type="Gene3D" id="3.90.1150.10">
    <property type="entry name" value="Aspartate Aminotransferase, domain 1"/>
    <property type="match status" value="1"/>
</dbReference>
<dbReference type="InterPro" id="IPR015424">
    <property type="entry name" value="PyrdxlP-dep_Trfase"/>
</dbReference>
<dbReference type="InterPro" id="IPR015422">
    <property type="entry name" value="PyrdxlP-dep_Trfase_small"/>
</dbReference>
<evidence type="ECO:0000313" key="7">
    <source>
        <dbReference type="EMBL" id="PRR84650.1"/>
    </source>
</evidence>
<dbReference type="PANTHER" id="PTHR43525">
    <property type="entry name" value="PROTEIN MALY"/>
    <property type="match status" value="1"/>
</dbReference>
<accession>A0A2T0BL78</accession>
<dbReference type="CDD" id="cd00609">
    <property type="entry name" value="AAT_like"/>
    <property type="match status" value="1"/>
</dbReference>
<dbReference type="GO" id="GO:0030170">
    <property type="term" value="F:pyridoxal phosphate binding"/>
    <property type="evidence" value="ECO:0007669"/>
    <property type="project" value="InterPro"/>
</dbReference>
<name>A0A2T0BL78_9CLOT</name>
<dbReference type="InterPro" id="IPR015421">
    <property type="entry name" value="PyrdxlP-dep_Trfase_major"/>
</dbReference>
<keyword evidence="3" id="KW-0663">Pyridoxal phosphate</keyword>
<reference evidence="7 8" key="1">
    <citation type="submission" date="2018-03" db="EMBL/GenBank/DDBJ databases">
        <title>Genome sequence of Clostridium vincentii DSM 10228.</title>
        <authorList>
            <person name="Poehlein A."/>
            <person name="Daniel R."/>
        </authorList>
    </citation>
    <scope>NUCLEOTIDE SEQUENCE [LARGE SCALE GENOMIC DNA]</scope>
    <source>
        <strain evidence="7 8">DSM 10228</strain>
    </source>
</reference>
<organism evidence="7 8">
    <name type="scientific">Clostridium vincentii</name>
    <dbReference type="NCBI Taxonomy" id="52704"/>
    <lineage>
        <taxon>Bacteria</taxon>
        <taxon>Bacillati</taxon>
        <taxon>Bacillota</taxon>
        <taxon>Clostridia</taxon>
        <taxon>Eubacteriales</taxon>
        <taxon>Clostridiaceae</taxon>
        <taxon>Clostridium</taxon>
    </lineage>
</organism>
<comment type="cofactor">
    <cofactor evidence="1">
        <name>pyridoxal 5'-phosphate</name>
        <dbReference type="ChEBI" id="CHEBI:597326"/>
    </cofactor>
</comment>
<evidence type="ECO:0000256" key="4">
    <source>
        <dbReference type="ARBA" id="ARBA00023239"/>
    </source>
</evidence>
<dbReference type="NCBIfam" id="TIGR04350">
    <property type="entry name" value="C_S_lyase_PatB"/>
    <property type="match status" value="1"/>
</dbReference>
<comment type="similarity">
    <text evidence="5">Belongs to the class-II pyridoxal-phosphate-dependent aminotransferase family. MalY/PatB cystathionine beta-lyase subfamily.</text>
</comment>
<feature type="domain" description="Aminotransferase class I/classII large" evidence="6">
    <location>
        <begin position="32"/>
        <end position="383"/>
    </location>
</feature>
<dbReference type="Proteomes" id="UP000239471">
    <property type="component" value="Unassembled WGS sequence"/>
</dbReference>
<dbReference type="Gene3D" id="3.40.640.10">
    <property type="entry name" value="Type I PLP-dependent aspartate aminotransferase-like (Major domain)"/>
    <property type="match status" value="1"/>
</dbReference>
<dbReference type="EC" id="4.4.1.13" evidence="2"/>
<dbReference type="GO" id="GO:0047804">
    <property type="term" value="F:cysteine-S-conjugate beta-lyase activity"/>
    <property type="evidence" value="ECO:0007669"/>
    <property type="project" value="UniProtKB-EC"/>
</dbReference>
<dbReference type="Pfam" id="PF00155">
    <property type="entry name" value="Aminotran_1_2"/>
    <property type="match status" value="1"/>
</dbReference>
<protein>
    <recommendedName>
        <fullName evidence="2">cysteine-S-conjugate beta-lyase</fullName>
        <ecNumber evidence="2">4.4.1.13</ecNumber>
    </recommendedName>
</protein>
<evidence type="ECO:0000259" key="6">
    <source>
        <dbReference type="Pfam" id="PF00155"/>
    </source>
</evidence>
<dbReference type="InterPro" id="IPR051798">
    <property type="entry name" value="Class-II_PLP-Dep_Aminotrans"/>
</dbReference>
<dbReference type="AlphaFoldDB" id="A0A2T0BL78"/>
<dbReference type="RefSeq" id="WP_106058226.1">
    <property type="nucleotide sequence ID" value="NZ_PVXQ01000001.1"/>
</dbReference>
<evidence type="ECO:0000256" key="2">
    <source>
        <dbReference type="ARBA" id="ARBA00012224"/>
    </source>
</evidence>
<dbReference type="OrthoDB" id="9802872at2"/>
<evidence type="ECO:0000313" key="8">
    <source>
        <dbReference type="Proteomes" id="UP000239471"/>
    </source>
</evidence>
<dbReference type="SUPFAM" id="SSF53383">
    <property type="entry name" value="PLP-dependent transferases"/>
    <property type="match status" value="1"/>
</dbReference>
<gene>
    <name evidence="7" type="primary">patB</name>
    <name evidence="7" type="ORF">CLVI_01730</name>
</gene>
<keyword evidence="4 7" id="KW-0456">Lyase</keyword>
<dbReference type="EMBL" id="PVXQ01000001">
    <property type="protein sequence ID" value="PRR84650.1"/>
    <property type="molecule type" value="Genomic_DNA"/>
</dbReference>
<keyword evidence="8" id="KW-1185">Reference proteome</keyword>
<evidence type="ECO:0000256" key="5">
    <source>
        <dbReference type="ARBA" id="ARBA00037974"/>
    </source>
</evidence>
<dbReference type="InterPro" id="IPR027619">
    <property type="entry name" value="C-S_lyase_PatB-like"/>
</dbReference>
<proteinExistence type="inferred from homology"/>
<dbReference type="InterPro" id="IPR004839">
    <property type="entry name" value="Aminotransferase_I/II_large"/>
</dbReference>
<comment type="caution">
    <text evidence="7">The sequence shown here is derived from an EMBL/GenBank/DDBJ whole genome shotgun (WGS) entry which is preliminary data.</text>
</comment>
<dbReference type="PANTHER" id="PTHR43525:SF1">
    <property type="entry name" value="PROTEIN MALY"/>
    <property type="match status" value="1"/>
</dbReference>
<evidence type="ECO:0000256" key="1">
    <source>
        <dbReference type="ARBA" id="ARBA00001933"/>
    </source>
</evidence>
<evidence type="ECO:0000256" key="3">
    <source>
        <dbReference type="ARBA" id="ARBA00022898"/>
    </source>
</evidence>
<sequence>MKYDFETLIVRKNEGASKWRLMENFDKDFSDDIVPLSVADMEFKTAPEIVQGLKDYIDCSILGYTRGTDTYYKAVCSWMKRKHNWEISKEWIVAFSGVVPTLYAIVKALTNPGDGVIIMTPVYYPFYSAVEAEQRKILRNELKLHGDHYEIDFQDLEEKARMDSTKLLFLCNPHNPVGRVWTKEELERLGRICIDNNVLVVSDEIHFDLIMPGYKHTVFAAISEEFQDNSITCTAPSKTFNLAGLQVSNIIISNEKVRQLVEKKRENDGYDELNILGYKACEVAYTQCDSWLDTLINTLETNRQFVVNYITNNIPRIKVINLEGTYLQWLDFRELGMKPKELEEFMRREAQLFLDEGYIFGKEGEGFERINIACPTKVLEDALIRLYDAIKRLAK</sequence>